<protein>
    <submittedName>
        <fullName evidence="1">Uncharacterized protein</fullName>
    </submittedName>
</protein>
<sequence>MEKSKNLSVQAVGIPWYKEADFLRLRALFVDGQKLHPTFLQWKDAAEQLHKRLIRQGVVVVKAYIDPDTFPAWCAANGHDVDANGRNAFANVEAARVLRASGQMPT</sequence>
<organism evidence="1 2">
    <name type="scientific">Ralstonia flatus</name>
    <dbReference type="NCBI Taxonomy" id="3058601"/>
    <lineage>
        <taxon>Bacteria</taxon>
        <taxon>Pseudomonadati</taxon>
        <taxon>Pseudomonadota</taxon>
        <taxon>Betaproteobacteria</taxon>
        <taxon>Burkholderiales</taxon>
        <taxon>Burkholderiaceae</taxon>
        <taxon>Ralstonia</taxon>
    </lineage>
</organism>
<accession>A0AAD2F451</accession>
<proteinExistence type="predicted"/>
<evidence type="ECO:0000313" key="2">
    <source>
        <dbReference type="Proteomes" id="UP001190491"/>
    </source>
</evidence>
<name>A0AAD2F451_9RALS</name>
<dbReference type="RefSeq" id="WP_206275467.1">
    <property type="nucleotide sequence ID" value="NZ_CAUDKO010000003.1"/>
</dbReference>
<dbReference type="AlphaFoldDB" id="A0AAD2F451"/>
<dbReference type="EMBL" id="CAUDKO010000003">
    <property type="protein sequence ID" value="CAJ0862338.1"/>
    <property type="molecule type" value="Genomic_DNA"/>
</dbReference>
<comment type="caution">
    <text evidence="1">The sequence shown here is derived from an EMBL/GenBank/DDBJ whole genome shotgun (WGS) entry which is preliminary data.</text>
</comment>
<evidence type="ECO:0000313" key="1">
    <source>
        <dbReference type="EMBL" id="CAJ0862338.1"/>
    </source>
</evidence>
<dbReference type="Proteomes" id="UP001190491">
    <property type="component" value="Unassembled WGS sequence"/>
</dbReference>
<reference evidence="1" key="1">
    <citation type="submission" date="2023-07" db="EMBL/GenBank/DDBJ databases">
        <authorList>
            <person name="Peeters C."/>
        </authorList>
    </citation>
    <scope>NUCLEOTIDE SEQUENCE</scope>
    <source>
        <strain evidence="1">R-77567</strain>
    </source>
</reference>
<gene>
    <name evidence="1" type="ORF">R77567_01639</name>
</gene>